<dbReference type="OrthoDB" id="275057at2759"/>
<sequence length="160" mass="18118">MMWYSSHFVDFSQPSLYIRGRILLILLSTILILWSGFEYSWYANIVEVERNLQDSSHVVRNIMLNPRLVPCGGALEMALAAAITEKGKSMEGVRQWPYKSIARALEVGMRQLDIWDPLSAREQVLKTTVETSVMLLRIDDIVSGTKKSQQGDGATQEMPL</sequence>
<keyword evidence="4" id="KW-0472">Membrane</keyword>
<gene>
    <name evidence="5" type="ORF">OESDEN_08153</name>
</gene>
<keyword evidence="4" id="KW-0812">Transmembrane</keyword>
<dbReference type="GO" id="GO:0140662">
    <property type="term" value="F:ATP-dependent protein folding chaperone"/>
    <property type="evidence" value="ECO:0007669"/>
    <property type="project" value="InterPro"/>
</dbReference>
<organism evidence="5 6">
    <name type="scientific">Oesophagostomum dentatum</name>
    <name type="common">Nodular worm</name>
    <dbReference type="NCBI Taxonomy" id="61180"/>
    <lineage>
        <taxon>Eukaryota</taxon>
        <taxon>Metazoa</taxon>
        <taxon>Ecdysozoa</taxon>
        <taxon>Nematoda</taxon>
        <taxon>Chromadorea</taxon>
        <taxon>Rhabditida</taxon>
        <taxon>Rhabditina</taxon>
        <taxon>Rhabditomorpha</taxon>
        <taxon>Strongyloidea</taxon>
        <taxon>Strongylidae</taxon>
        <taxon>Oesophagostomum</taxon>
    </lineage>
</organism>
<evidence type="ECO:0000313" key="5">
    <source>
        <dbReference type="EMBL" id="KHJ91968.1"/>
    </source>
</evidence>
<name>A0A0B1T316_OESDE</name>
<evidence type="ECO:0000256" key="4">
    <source>
        <dbReference type="SAM" id="Phobius"/>
    </source>
</evidence>
<keyword evidence="3" id="KW-0143">Chaperone</keyword>
<proteinExistence type="predicted"/>
<protein>
    <submittedName>
        <fullName evidence="5">Uncharacterized protein</fullName>
    </submittedName>
</protein>
<feature type="transmembrane region" description="Helical" evidence="4">
    <location>
        <begin position="21"/>
        <end position="42"/>
    </location>
</feature>
<dbReference type="Gene3D" id="1.10.560.10">
    <property type="entry name" value="GroEL-like equatorial domain"/>
    <property type="match status" value="1"/>
</dbReference>
<evidence type="ECO:0000313" key="6">
    <source>
        <dbReference type="Proteomes" id="UP000053660"/>
    </source>
</evidence>
<dbReference type="InterPro" id="IPR002423">
    <property type="entry name" value="Cpn60/GroEL/TCP-1"/>
</dbReference>
<evidence type="ECO:0000256" key="3">
    <source>
        <dbReference type="ARBA" id="ARBA00023186"/>
    </source>
</evidence>
<dbReference type="Pfam" id="PF00118">
    <property type="entry name" value="Cpn60_TCP1"/>
    <property type="match status" value="1"/>
</dbReference>
<accession>A0A0B1T316</accession>
<dbReference type="SUPFAM" id="SSF48592">
    <property type="entry name" value="GroEL equatorial domain-like"/>
    <property type="match status" value="1"/>
</dbReference>
<evidence type="ECO:0000256" key="2">
    <source>
        <dbReference type="ARBA" id="ARBA00022840"/>
    </source>
</evidence>
<dbReference type="GO" id="GO:0005524">
    <property type="term" value="F:ATP binding"/>
    <property type="evidence" value="ECO:0007669"/>
    <property type="project" value="UniProtKB-KW"/>
</dbReference>
<keyword evidence="4" id="KW-1133">Transmembrane helix</keyword>
<dbReference type="AlphaFoldDB" id="A0A0B1T316"/>
<reference evidence="5 6" key="1">
    <citation type="submission" date="2014-03" db="EMBL/GenBank/DDBJ databases">
        <title>Draft genome of the hookworm Oesophagostomum dentatum.</title>
        <authorList>
            <person name="Mitreva M."/>
        </authorList>
    </citation>
    <scope>NUCLEOTIDE SEQUENCE [LARGE SCALE GENOMIC DNA]</scope>
    <source>
        <strain evidence="5 6">OD-Hann</strain>
    </source>
</reference>
<dbReference type="PANTHER" id="PTHR11353">
    <property type="entry name" value="CHAPERONIN"/>
    <property type="match status" value="1"/>
</dbReference>
<dbReference type="InterPro" id="IPR027413">
    <property type="entry name" value="GROEL-like_equatorial_sf"/>
</dbReference>
<keyword evidence="6" id="KW-1185">Reference proteome</keyword>
<dbReference type="EMBL" id="KN551674">
    <property type="protein sequence ID" value="KHJ91968.1"/>
    <property type="molecule type" value="Genomic_DNA"/>
</dbReference>
<keyword evidence="1" id="KW-0547">Nucleotide-binding</keyword>
<dbReference type="InterPro" id="IPR017998">
    <property type="entry name" value="Chaperone_TCP-1"/>
</dbReference>
<evidence type="ECO:0000256" key="1">
    <source>
        <dbReference type="ARBA" id="ARBA00022741"/>
    </source>
</evidence>
<dbReference type="Proteomes" id="UP000053660">
    <property type="component" value="Unassembled WGS sequence"/>
</dbReference>
<keyword evidence="2" id="KW-0067">ATP-binding</keyword>